<dbReference type="GO" id="GO:0070042">
    <property type="term" value="F:rRNA (uridine-N3-)-methyltransferase activity"/>
    <property type="evidence" value="ECO:0007669"/>
    <property type="project" value="TreeGrafter"/>
</dbReference>
<evidence type="ECO:0000259" key="11">
    <source>
        <dbReference type="Pfam" id="PF04452"/>
    </source>
</evidence>
<sequence>MQLFYHPEIKTDSKLPEQEAIHCVRVLRKTTGDEIHVMDGKGYLYTCKITSTSKKSCELAILDQQYFKNDLPDINIIIAPTKNSDRMEWFSEKAVELGVGKITIVLTDNTERKKFKTDRIEKKIISAAKQAGRYHLPQLEGPVKFSEILIKNDNHQKFICYVEEKQPVHLYEEILADEDADILIGPEGDFSKEEYHNAINHGFKPVTLGEFRLRTETAGISAVQIAVLKNMVKT</sequence>
<comment type="catalytic activity">
    <reaction evidence="9 10">
        <text>uridine(1498) in 16S rRNA + S-adenosyl-L-methionine = N(3)-methyluridine(1498) in 16S rRNA + S-adenosyl-L-homocysteine + H(+)</text>
        <dbReference type="Rhea" id="RHEA:42920"/>
        <dbReference type="Rhea" id="RHEA-COMP:10283"/>
        <dbReference type="Rhea" id="RHEA-COMP:10284"/>
        <dbReference type="ChEBI" id="CHEBI:15378"/>
        <dbReference type="ChEBI" id="CHEBI:57856"/>
        <dbReference type="ChEBI" id="CHEBI:59789"/>
        <dbReference type="ChEBI" id="CHEBI:65315"/>
        <dbReference type="ChEBI" id="CHEBI:74502"/>
        <dbReference type="EC" id="2.1.1.193"/>
    </reaction>
</comment>
<dbReference type="SUPFAM" id="SSF88697">
    <property type="entry name" value="PUA domain-like"/>
    <property type="match status" value="1"/>
</dbReference>
<dbReference type="PANTHER" id="PTHR30027">
    <property type="entry name" value="RIBOSOMAL RNA SMALL SUBUNIT METHYLTRANSFERASE E"/>
    <property type="match status" value="1"/>
</dbReference>
<accession>A0A4D7JK48</accession>
<evidence type="ECO:0000256" key="3">
    <source>
        <dbReference type="ARBA" id="ARBA00022490"/>
    </source>
</evidence>
<dbReference type="EC" id="2.1.1.193" evidence="10"/>
<evidence type="ECO:0000256" key="10">
    <source>
        <dbReference type="PIRNR" id="PIRNR015601"/>
    </source>
</evidence>
<dbReference type="OrthoDB" id="9815641at2"/>
<dbReference type="SUPFAM" id="SSF75217">
    <property type="entry name" value="alpha/beta knot"/>
    <property type="match status" value="1"/>
</dbReference>
<keyword evidence="3 10" id="KW-0963">Cytoplasm</keyword>
<reference evidence="13 14" key="1">
    <citation type="submission" date="2018-04" db="EMBL/GenBank/DDBJ databases">
        <title>Complete genome uncultured novel isolate.</title>
        <authorList>
            <person name="Merlino G."/>
        </authorList>
    </citation>
    <scope>NUCLEOTIDE SEQUENCE [LARGE SCALE GENOMIC DNA]</scope>
    <source>
        <strain evidence="14">R1DC9</strain>
    </source>
</reference>
<dbReference type="InterPro" id="IPR046887">
    <property type="entry name" value="RsmE_PUA-like"/>
</dbReference>
<dbReference type="NCBIfam" id="TIGR00046">
    <property type="entry name" value="RsmE family RNA methyltransferase"/>
    <property type="match status" value="1"/>
</dbReference>
<evidence type="ECO:0000259" key="12">
    <source>
        <dbReference type="Pfam" id="PF20260"/>
    </source>
</evidence>
<keyword evidence="4 10" id="KW-0698">rRNA processing</keyword>
<evidence type="ECO:0000256" key="7">
    <source>
        <dbReference type="ARBA" id="ARBA00022691"/>
    </source>
</evidence>
<dbReference type="InterPro" id="IPR015947">
    <property type="entry name" value="PUA-like_sf"/>
</dbReference>
<feature type="domain" description="Ribosomal RNA small subunit methyltransferase E methyltransferase" evidence="11">
    <location>
        <begin position="71"/>
        <end position="225"/>
    </location>
</feature>
<evidence type="ECO:0000313" key="14">
    <source>
        <dbReference type="Proteomes" id="UP000298616"/>
    </source>
</evidence>
<dbReference type="GO" id="GO:0070475">
    <property type="term" value="P:rRNA base methylation"/>
    <property type="evidence" value="ECO:0007669"/>
    <property type="project" value="TreeGrafter"/>
</dbReference>
<keyword evidence="6 10" id="KW-0808">Transferase</keyword>
<dbReference type="InterPro" id="IPR029028">
    <property type="entry name" value="Alpha/beta_knot_MTases"/>
</dbReference>
<dbReference type="RefSeq" id="WP_137090663.1">
    <property type="nucleotide sequence ID" value="NZ_CP028923.1"/>
</dbReference>
<proteinExistence type="inferred from homology"/>
<dbReference type="AlphaFoldDB" id="A0A4D7JK48"/>
<dbReference type="Proteomes" id="UP000298616">
    <property type="component" value="Chromosome"/>
</dbReference>
<evidence type="ECO:0000256" key="5">
    <source>
        <dbReference type="ARBA" id="ARBA00022603"/>
    </source>
</evidence>
<keyword evidence="14" id="KW-1185">Reference proteome</keyword>
<evidence type="ECO:0000256" key="9">
    <source>
        <dbReference type="ARBA" id="ARBA00047944"/>
    </source>
</evidence>
<dbReference type="CDD" id="cd18084">
    <property type="entry name" value="RsmE-like"/>
    <property type="match status" value="1"/>
</dbReference>
<evidence type="ECO:0000313" key="13">
    <source>
        <dbReference type="EMBL" id="QCK15077.1"/>
    </source>
</evidence>
<name>A0A4D7JK48_9BACT</name>
<dbReference type="InterPro" id="IPR046886">
    <property type="entry name" value="RsmE_MTase_dom"/>
</dbReference>
<evidence type="ECO:0000256" key="1">
    <source>
        <dbReference type="ARBA" id="ARBA00004496"/>
    </source>
</evidence>
<comment type="function">
    <text evidence="8 10">Specifically methylates the N3 position of the uracil ring of uridine 1498 (m3U1498) in 16S rRNA. Acts on the fully assembled 30S ribosomal subunit.</text>
</comment>
<dbReference type="InterPro" id="IPR029026">
    <property type="entry name" value="tRNA_m1G_MTases_N"/>
</dbReference>
<evidence type="ECO:0000256" key="8">
    <source>
        <dbReference type="ARBA" id="ARBA00025699"/>
    </source>
</evidence>
<gene>
    <name evidence="13" type="ORF">DCC35_10120</name>
</gene>
<dbReference type="Pfam" id="PF20260">
    <property type="entry name" value="PUA_4"/>
    <property type="match status" value="1"/>
</dbReference>
<feature type="domain" description="Ribosomal RNA small subunit methyltransferase E PUA-like" evidence="12">
    <location>
        <begin position="15"/>
        <end position="61"/>
    </location>
</feature>
<comment type="similarity">
    <text evidence="2 10">Belongs to the RNA methyltransferase RsmE family.</text>
</comment>
<evidence type="ECO:0000256" key="2">
    <source>
        <dbReference type="ARBA" id="ARBA00005528"/>
    </source>
</evidence>
<protein>
    <recommendedName>
        <fullName evidence="10">Ribosomal RNA small subunit methyltransferase E</fullName>
        <ecNumber evidence="10">2.1.1.193</ecNumber>
    </recommendedName>
</protein>
<dbReference type="KEGG" id="fpf:DCC35_10120"/>
<dbReference type="InterPro" id="IPR006700">
    <property type="entry name" value="RsmE"/>
</dbReference>
<dbReference type="GO" id="GO:0005737">
    <property type="term" value="C:cytoplasm"/>
    <property type="evidence" value="ECO:0007669"/>
    <property type="project" value="UniProtKB-SubCell"/>
</dbReference>
<dbReference type="Gene3D" id="3.40.1280.10">
    <property type="match status" value="1"/>
</dbReference>
<comment type="subcellular location">
    <subcellularLocation>
        <location evidence="1 10">Cytoplasm</location>
    </subcellularLocation>
</comment>
<dbReference type="EMBL" id="CP028923">
    <property type="protein sequence ID" value="QCK15077.1"/>
    <property type="molecule type" value="Genomic_DNA"/>
</dbReference>
<dbReference type="Pfam" id="PF04452">
    <property type="entry name" value="Methyltrans_RNA"/>
    <property type="match status" value="1"/>
</dbReference>
<organism evidence="13 14">
    <name type="scientific">Mangrovivirga cuniculi</name>
    <dbReference type="NCBI Taxonomy" id="2715131"/>
    <lineage>
        <taxon>Bacteria</taxon>
        <taxon>Pseudomonadati</taxon>
        <taxon>Bacteroidota</taxon>
        <taxon>Cytophagia</taxon>
        <taxon>Cytophagales</taxon>
        <taxon>Mangrovivirgaceae</taxon>
        <taxon>Mangrovivirga</taxon>
    </lineage>
</organism>
<keyword evidence="5 10" id="KW-0489">Methyltransferase</keyword>
<dbReference type="PIRSF" id="PIRSF015601">
    <property type="entry name" value="MTase_slr0722"/>
    <property type="match status" value="1"/>
</dbReference>
<dbReference type="Gene3D" id="2.40.240.20">
    <property type="entry name" value="Hypothetical PUA domain-like, domain 1"/>
    <property type="match status" value="1"/>
</dbReference>
<dbReference type="PANTHER" id="PTHR30027:SF3">
    <property type="entry name" value="16S RRNA (URACIL(1498)-N(3))-METHYLTRANSFERASE"/>
    <property type="match status" value="1"/>
</dbReference>
<evidence type="ECO:0000256" key="4">
    <source>
        <dbReference type="ARBA" id="ARBA00022552"/>
    </source>
</evidence>
<dbReference type="NCBIfam" id="NF008702">
    <property type="entry name" value="PRK11713.6-1"/>
    <property type="match status" value="1"/>
</dbReference>
<evidence type="ECO:0000256" key="6">
    <source>
        <dbReference type="ARBA" id="ARBA00022679"/>
    </source>
</evidence>
<keyword evidence="7 10" id="KW-0949">S-adenosyl-L-methionine</keyword>